<dbReference type="RefSeq" id="WP_075074034.1">
    <property type="nucleotide sequence ID" value="NZ_DF967972.1"/>
</dbReference>
<dbReference type="Pfam" id="PF01370">
    <property type="entry name" value="Epimerase"/>
    <property type="match status" value="1"/>
</dbReference>
<gene>
    <name evidence="2" type="ORF">LARV_02582</name>
</gene>
<evidence type="ECO:0000313" key="2">
    <source>
        <dbReference type="EMBL" id="GAP14806.1"/>
    </source>
</evidence>
<dbReference type="Gene3D" id="3.40.50.720">
    <property type="entry name" value="NAD(P)-binding Rossmann-like Domain"/>
    <property type="match status" value="1"/>
</dbReference>
<dbReference type="AlphaFoldDB" id="A0A0S7BJY4"/>
<dbReference type="PANTHER" id="PTHR43245:SF13">
    <property type="entry name" value="UDP-D-APIOSE_UDP-D-XYLOSE SYNTHASE 2"/>
    <property type="match status" value="1"/>
</dbReference>
<dbReference type="Proteomes" id="UP000055060">
    <property type="component" value="Unassembled WGS sequence"/>
</dbReference>
<organism evidence="2">
    <name type="scientific">Longilinea arvoryzae</name>
    <dbReference type="NCBI Taxonomy" id="360412"/>
    <lineage>
        <taxon>Bacteria</taxon>
        <taxon>Bacillati</taxon>
        <taxon>Chloroflexota</taxon>
        <taxon>Anaerolineae</taxon>
        <taxon>Anaerolineales</taxon>
        <taxon>Anaerolineaceae</taxon>
        <taxon>Longilinea</taxon>
    </lineage>
</organism>
<name>A0A0S7BJY4_9CHLR</name>
<evidence type="ECO:0000259" key="1">
    <source>
        <dbReference type="Pfam" id="PF01370"/>
    </source>
</evidence>
<evidence type="ECO:0000313" key="3">
    <source>
        <dbReference type="Proteomes" id="UP000055060"/>
    </source>
</evidence>
<dbReference type="PANTHER" id="PTHR43245">
    <property type="entry name" value="BIFUNCTIONAL POLYMYXIN RESISTANCE PROTEIN ARNA"/>
    <property type="match status" value="1"/>
</dbReference>
<protein>
    <submittedName>
        <fullName evidence="2">Nucleoside-diphosphate-sugar epimerase</fullName>
    </submittedName>
</protein>
<reference evidence="2" key="1">
    <citation type="submission" date="2015-07" db="EMBL/GenBank/DDBJ databases">
        <title>Draft Genome Sequences of Anaerolinea thermolimosa IMO-1, Bellilinea caldifistulae GOMI-1, Leptolinea tardivitalis YMTK-2, Levilinea saccharolytica KIBI-1,Longilinea arvoryzae KOME-1, Previously Described as Members of the Anaerolineaceae (Chloroflexi).</title>
        <authorList>
            <person name="Sekiguchi Y."/>
            <person name="Ohashi A."/>
            <person name="Matsuura N."/>
            <person name="Tourlousse M.D."/>
        </authorList>
    </citation>
    <scope>NUCLEOTIDE SEQUENCE [LARGE SCALE GENOMIC DNA]</scope>
    <source>
        <strain evidence="2">KOME-1</strain>
    </source>
</reference>
<dbReference type="InterPro" id="IPR001509">
    <property type="entry name" value="Epimerase_deHydtase"/>
</dbReference>
<sequence>MRILILGGTVFLGRALVDVALEQGHEITLFNRGRTNPNLFPGIEKRYGTRDGDLVELEGGHWDAVLDTSGYVPAVVRKSAHLLARQTDHYVFISTLSVYADVSEPDIDENAPVARLADESVSEVNGDTYGPLKAACEREVIESMLDRALIVRPGLIVGPYDQSDRFTYWAHRLARGGEILAPGRPDREIQYIDVRDLAEWLVRMVENQVTGVFNAVGPAVPLTMKQLLEAGRKALNKHSVLTWVEDEFLLKKHVDPWIDLPLWLPDSDHESNGLFRINARKAWNAGLVFRPVEETFKATSDWDAGRPGNHDWKAGLSIDRENDILRSWHLTQQT</sequence>
<dbReference type="EMBL" id="DF967972">
    <property type="protein sequence ID" value="GAP14806.1"/>
    <property type="molecule type" value="Genomic_DNA"/>
</dbReference>
<dbReference type="InterPro" id="IPR050177">
    <property type="entry name" value="Lipid_A_modif_metabolic_enz"/>
</dbReference>
<dbReference type="OrthoDB" id="9809586at2"/>
<dbReference type="STRING" id="360412.LARV_02582"/>
<feature type="domain" description="NAD-dependent epimerase/dehydratase" evidence="1">
    <location>
        <begin position="84"/>
        <end position="213"/>
    </location>
</feature>
<keyword evidence="3" id="KW-1185">Reference proteome</keyword>
<dbReference type="SUPFAM" id="SSF51735">
    <property type="entry name" value="NAD(P)-binding Rossmann-fold domains"/>
    <property type="match status" value="1"/>
</dbReference>
<proteinExistence type="predicted"/>
<dbReference type="InterPro" id="IPR036291">
    <property type="entry name" value="NAD(P)-bd_dom_sf"/>
</dbReference>
<accession>A0A0S7BJY4</accession>